<evidence type="ECO:0000313" key="2">
    <source>
        <dbReference type="EMBL" id="KAF4136188.1"/>
    </source>
</evidence>
<proteinExistence type="predicted"/>
<dbReference type="EMBL" id="JAACNO010001996">
    <property type="protein sequence ID" value="KAF4136188.1"/>
    <property type="molecule type" value="Genomic_DNA"/>
</dbReference>
<dbReference type="AlphaFoldDB" id="A0A833TN82"/>
<comment type="caution">
    <text evidence="1">The sequence shown here is derived from an EMBL/GenBank/DDBJ whole genome shotgun (WGS) entry which is preliminary data.</text>
</comment>
<reference evidence="1" key="1">
    <citation type="submission" date="2020-04" db="EMBL/GenBank/DDBJ databases">
        <title>Hybrid Assembly of Korean Phytophthora infestans isolates.</title>
        <authorList>
            <person name="Prokchorchik M."/>
            <person name="Lee Y."/>
            <person name="Seo J."/>
            <person name="Cho J.-H."/>
            <person name="Park Y.-E."/>
            <person name="Jang D.-C."/>
            <person name="Im J.-S."/>
            <person name="Choi J.-G."/>
            <person name="Park H.-J."/>
            <person name="Lee G.-B."/>
            <person name="Lee Y.-G."/>
            <person name="Hong S.-Y."/>
            <person name="Cho K."/>
            <person name="Sohn K.H."/>
        </authorList>
    </citation>
    <scope>NUCLEOTIDE SEQUENCE</scope>
    <source>
        <strain evidence="1">KR_1_A1</strain>
        <strain evidence="2">KR_2_A2</strain>
    </source>
</reference>
<gene>
    <name evidence="1" type="ORF">GN244_ATG01423</name>
    <name evidence="2" type="ORF">GN958_ATG14628</name>
</gene>
<evidence type="ECO:0000313" key="3">
    <source>
        <dbReference type="Proteomes" id="UP000602510"/>
    </source>
</evidence>
<organism evidence="1 3">
    <name type="scientific">Phytophthora infestans</name>
    <name type="common">Potato late blight agent</name>
    <name type="synonym">Botrytis infestans</name>
    <dbReference type="NCBI Taxonomy" id="4787"/>
    <lineage>
        <taxon>Eukaryota</taxon>
        <taxon>Sar</taxon>
        <taxon>Stramenopiles</taxon>
        <taxon>Oomycota</taxon>
        <taxon>Peronosporomycetes</taxon>
        <taxon>Peronosporales</taxon>
        <taxon>Peronosporaceae</taxon>
        <taxon>Phytophthora</taxon>
    </lineage>
</organism>
<dbReference type="Proteomes" id="UP000602510">
    <property type="component" value="Unassembled WGS sequence"/>
</dbReference>
<evidence type="ECO:0000313" key="1">
    <source>
        <dbReference type="EMBL" id="KAF4046195.1"/>
    </source>
</evidence>
<protein>
    <submittedName>
        <fullName evidence="1">Uncharacterized protein</fullName>
    </submittedName>
</protein>
<keyword evidence="3" id="KW-1185">Reference proteome</keyword>
<accession>A0A833TN82</accession>
<sequence>MPRCLRLEQVFDSTGPQSRFSQPMARDQGFKVNYDDDNAMYTLFKNLATALHDPLRAECGL</sequence>
<name>A0A833TN82_PHYIN</name>
<dbReference type="EMBL" id="WSZM01000028">
    <property type="protein sequence ID" value="KAF4046195.1"/>
    <property type="molecule type" value="Genomic_DNA"/>
</dbReference>
<dbReference type="Proteomes" id="UP000704712">
    <property type="component" value="Unassembled WGS sequence"/>
</dbReference>